<dbReference type="PANTHER" id="PTHR43103">
    <property type="entry name" value="NUCLEOSIDE-DIPHOSPHATE-SUGAR EPIMERASE"/>
    <property type="match status" value="1"/>
</dbReference>
<dbReference type="OrthoDB" id="8770295at2"/>
<evidence type="ECO:0000313" key="6">
    <source>
        <dbReference type="Proteomes" id="UP000284407"/>
    </source>
</evidence>
<comment type="similarity">
    <text evidence="1">Belongs to the NAD(P)-dependent epimerase/dehydratase family.</text>
</comment>
<proteinExistence type="inferred from homology"/>
<dbReference type="RefSeq" id="WP_025063063.1">
    <property type="nucleotide sequence ID" value="NZ_RAQK01000001.1"/>
</dbReference>
<organism evidence="5 6">
    <name type="scientific">Sulfitobacter guttiformis</name>
    <dbReference type="NCBI Taxonomy" id="74349"/>
    <lineage>
        <taxon>Bacteria</taxon>
        <taxon>Pseudomonadati</taxon>
        <taxon>Pseudomonadota</taxon>
        <taxon>Alphaproteobacteria</taxon>
        <taxon>Rhodobacterales</taxon>
        <taxon>Roseobacteraceae</taxon>
        <taxon>Sulfitobacter</taxon>
    </lineage>
</organism>
<dbReference type="InterPro" id="IPR036291">
    <property type="entry name" value="NAD(P)-bd_dom_sf"/>
</dbReference>
<reference evidence="5 6" key="1">
    <citation type="submission" date="2018-09" db="EMBL/GenBank/DDBJ databases">
        <title>Genomic Encyclopedia of Archaeal and Bacterial Type Strains, Phase II (KMG-II): from individual species to whole genera.</title>
        <authorList>
            <person name="Goeker M."/>
        </authorList>
    </citation>
    <scope>NUCLEOTIDE SEQUENCE [LARGE SCALE GENOMIC DNA]</scope>
    <source>
        <strain evidence="5 6">DSM 11458</strain>
    </source>
</reference>
<keyword evidence="3" id="KW-0520">NAD</keyword>
<evidence type="ECO:0000259" key="4">
    <source>
        <dbReference type="Pfam" id="PF01370"/>
    </source>
</evidence>
<accession>A0A420DPL2</accession>
<gene>
    <name evidence="5" type="ORF">C8N30_0664</name>
</gene>
<keyword evidence="2" id="KW-0560">Oxidoreductase</keyword>
<comment type="caution">
    <text evidence="5">The sequence shown here is derived from an EMBL/GenBank/DDBJ whole genome shotgun (WGS) entry which is preliminary data.</text>
</comment>
<dbReference type="PANTHER" id="PTHR43103:SF5">
    <property type="entry name" value="4-EPIMERASE, PUTATIVE (AFU_ORTHOLOGUE AFUA_7G00360)-RELATED"/>
    <property type="match status" value="1"/>
</dbReference>
<dbReference type="InterPro" id="IPR001509">
    <property type="entry name" value="Epimerase_deHydtase"/>
</dbReference>
<evidence type="ECO:0000313" key="5">
    <source>
        <dbReference type="EMBL" id="RKE96113.1"/>
    </source>
</evidence>
<dbReference type="Pfam" id="PF01370">
    <property type="entry name" value="Epimerase"/>
    <property type="match status" value="1"/>
</dbReference>
<dbReference type="Proteomes" id="UP000284407">
    <property type="component" value="Unassembled WGS sequence"/>
</dbReference>
<evidence type="ECO:0000256" key="2">
    <source>
        <dbReference type="ARBA" id="ARBA00023002"/>
    </source>
</evidence>
<protein>
    <submittedName>
        <fullName evidence="5">Uronate dehydrogenase</fullName>
    </submittedName>
</protein>
<name>A0A420DPL2_9RHOB</name>
<keyword evidence="6" id="KW-1185">Reference proteome</keyword>
<dbReference type="SUPFAM" id="SSF51735">
    <property type="entry name" value="NAD(P)-binding Rossmann-fold domains"/>
    <property type="match status" value="1"/>
</dbReference>
<dbReference type="AlphaFoldDB" id="A0A420DPL2"/>
<dbReference type="Gene3D" id="3.40.50.720">
    <property type="entry name" value="NAD(P)-binding Rossmann-like Domain"/>
    <property type="match status" value="1"/>
</dbReference>
<evidence type="ECO:0000256" key="1">
    <source>
        <dbReference type="ARBA" id="ARBA00007637"/>
    </source>
</evidence>
<feature type="domain" description="NAD-dependent epimerase/dehydratase" evidence="4">
    <location>
        <begin position="8"/>
        <end position="166"/>
    </location>
</feature>
<dbReference type="GO" id="GO:0016491">
    <property type="term" value="F:oxidoreductase activity"/>
    <property type="evidence" value="ECO:0007669"/>
    <property type="project" value="UniProtKB-KW"/>
</dbReference>
<evidence type="ECO:0000256" key="3">
    <source>
        <dbReference type="ARBA" id="ARBA00023027"/>
    </source>
</evidence>
<dbReference type="STRING" id="1443111.Z949_2641"/>
<dbReference type="EMBL" id="RAQK01000001">
    <property type="protein sequence ID" value="RKE96113.1"/>
    <property type="molecule type" value="Genomic_DNA"/>
</dbReference>
<sequence>MPKKLSKIVLTGAAGRLGSYLREPLSKLCDVLVSTDIKEQPGALYPGEEYIQADLASFDAMNAVIEGAEMVVHMGAFVDEGPFEQLLGPNFVGSYNVWEAASRHGVRRVVYGSSIHAVGMYPKNEFIGTDVAHRPDTFYGLAKCFTEDLGRMYWEKRGLESVHMRILSCAQVNNARALGSWLSYDDLIQLVTRCIETPVTGFAIIYGVSNNDRAPVDNAKAAFIGYRPKDNAEQFAAEVLANEPPIDPQDPNHMCHGGPFAGVELGNSGLAGMNVVDDTKKS</sequence>